<comment type="caution">
    <text evidence="1">The sequence shown here is derived from an EMBL/GenBank/DDBJ whole genome shotgun (WGS) entry which is preliminary data.</text>
</comment>
<organism evidence="1 2">
    <name type="scientific">Phodopus roborovskii</name>
    <name type="common">Roborovski's desert hamster</name>
    <name type="synonym">Cricetulus roborovskii</name>
    <dbReference type="NCBI Taxonomy" id="109678"/>
    <lineage>
        <taxon>Eukaryota</taxon>
        <taxon>Metazoa</taxon>
        <taxon>Chordata</taxon>
        <taxon>Craniata</taxon>
        <taxon>Vertebrata</taxon>
        <taxon>Euteleostomi</taxon>
        <taxon>Mammalia</taxon>
        <taxon>Eutheria</taxon>
        <taxon>Euarchontoglires</taxon>
        <taxon>Glires</taxon>
        <taxon>Rodentia</taxon>
        <taxon>Myomorpha</taxon>
        <taxon>Muroidea</taxon>
        <taxon>Cricetidae</taxon>
        <taxon>Cricetinae</taxon>
        <taxon>Phodopus</taxon>
    </lineage>
</organism>
<keyword evidence="2" id="KW-1185">Reference proteome</keyword>
<evidence type="ECO:0000313" key="1">
    <source>
        <dbReference type="EMBL" id="CAH6792460.1"/>
    </source>
</evidence>
<protein>
    <submittedName>
        <fullName evidence="1">Nsun3 protein</fullName>
    </submittedName>
</protein>
<dbReference type="AlphaFoldDB" id="A0AAU9ZK80"/>
<gene>
    <name evidence="1" type="primary">Nsun3</name>
    <name evidence="1" type="ORF">PHOROB_LOCUS9419</name>
</gene>
<dbReference type="Gene3D" id="6.20.240.40">
    <property type="match status" value="1"/>
</dbReference>
<reference evidence="1" key="1">
    <citation type="submission" date="2022-06" db="EMBL/GenBank/DDBJ databases">
        <authorList>
            <person name="Andreotti S."/>
            <person name="Wyler E."/>
        </authorList>
    </citation>
    <scope>NUCLEOTIDE SEQUENCE</scope>
</reference>
<accession>A0AAU9ZK80</accession>
<dbReference type="Proteomes" id="UP001152836">
    <property type="component" value="Unassembled WGS sequence"/>
</dbReference>
<dbReference type="EMBL" id="CALSGD010001454">
    <property type="protein sequence ID" value="CAH6792460.1"/>
    <property type="molecule type" value="Genomic_DNA"/>
</dbReference>
<proteinExistence type="predicted"/>
<evidence type="ECO:0000313" key="2">
    <source>
        <dbReference type="Proteomes" id="UP001152836"/>
    </source>
</evidence>
<name>A0AAU9ZK80_PHORO</name>
<sequence length="58" mass="6893">MLTRLKANSEGKLAKQICRVVLDQFDKQYSKELGDSWNTVRLVWMPLSELLFRYREST</sequence>